<dbReference type="InterPro" id="IPR037066">
    <property type="entry name" value="Plug_dom_sf"/>
</dbReference>
<dbReference type="InterPro" id="IPR012910">
    <property type="entry name" value="Plug_dom"/>
</dbReference>
<organism evidence="3 4">
    <name type="scientific">Chryseotalea sanaruensis</name>
    <dbReference type="NCBI Taxonomy" id="2482724"/>
    <lineage>
        <taxon>Bacteria</taxon>
        <taxon>Pseudomonadati</taxon>
        <taxon>Bacteroidota</taxon>
        <taxon>Cytophagia</taxon>
        <taxon>Cytophagales</taxon>
        <taxon>Chryseotaleaceae</taxon>
        <taxon>Chryseotalea</taxon>
    </lineage>
</organism>
<comment type="similarity">
    <text evidence="1">Belongs to the TonB-dependent receptor family.</text>
</comment>
<keyword evidence="1" id="KW-0472">Membrane</keyword>
<keyword evidence="1" id="KW-0813">Transport</keyword>
<name>A0A401UCY2_9BACT</name>
<proteinExistence type="inferred from homology"/>
<keyword evidence="4" id="KW-1185">Reference proteome</keyword>
<dbReference type="SUPFAM" id="SSF56935">
    <property type="entry name" value="Porins"/>
    <property type="match status" value="1"/>
</dbReference>
<dbReference type="GO" id="GO:0009279">
    <property type="term" value="C:cell outer membrane"/>
    <property type="evidence" value="ECO:0007669"/>
    <property type="project" value="UniProtKB-SubCell"/>
</dbReference>
<dbReference type="Gene3D" id="2.60.40.1930">
    <property type="match status" value="1"/>
</dbReference>
<reference evidence="3 4" key="1">
    <citation type="submission" date="2018-11" db="EMBL/GenBank/DDBJ databases">
        <title>Chryseotalea sanarue gen. nov., sp., nov., a member of the family Cytophagaceae, isolated from a brackish lake in Hamamatsu Japan.</title>
        <authorList>
            <person name="Maejima Y."/>
            <person name="Iino T."/>
            <person name="Muraguchi Y."/>
            <person name="Fukuda K."/>
            <person name="Ohkuma M."/>
            <person name="Moriuchi R."/>
            <person name="Dohra H."/>
            <person name="Kimbara K."/>
            <person name="Shintani M."/>
        </authorList>
    </citation>
    <scope>NUCLEOTIDE SEQUENCE [LARGE SCALE GENOMIC DNA]</scope>
    <source>
        <strain evidence="3 4">Ys</strain>
    </source>
</reference>
<evidence type="ECO:0000259" key="2">
    <source>
        <dbReference type="Pfam" id="PF07715"/>
    </source>
</evidence>
<dbReference type="RefSeq" id="WP_127123433.1">
    <property type="nucleotide sequence ID" value="NZ_BHXQ01000005.1"/>
</dbReference>
<sequence>MRRICLPIFIFTVLGLCSFSSSEDPLNRLVAGLKKYLDELPQEKIYLHFDRHHYLSGETIWFKAYLVAGAYHTPSTISRTVYVELINEQGERLHHLKLFAVDGSAAGDIELPDSLASGNYLVRAYTKWMRNTEEDYFFHHLIKIWNDNDLVVATASQTIPMDIQFFPEGGDMVDGILNKIAFKAIGNDGNGKEVKGKIVDESGEIVSHFKSNSLGIGSFLFTPRKDKNYRAIVDNHPQEVNLPGIKESGLTVSINNSPRLNEVIVRIQTTDFSKIETIYILAQTRGIVCYTARANLTTNIVIAKIPKSKFPAGVAQITITDRNGIPLAERLIFLNENEDRLSLNITPDKSTYKPREKVTFQIQATNANGTPAITDLSLAVVDSAQVPLDENHETINTYLLLSSELKGIIESPGSYFNPMNNNRDVDLDNLLLTQGWRRFALKKALEPNWQKPNYKSEQGLTIKGKMVQSDNNKPVADGKVSYLTLYPIPGTKQVRTNPSGDFEMDNILYFDSTQITLQGETKSGNKRVKFLLNNISDLPANRFLIPHLQRSQTEFERNFVAKSVDRKNIDDAYNFNGKTILLDEVEIRTSKVNSKSNVSHIYGEGSISVKVVDDPAMENQLHPLQLIQGRVPGVQVMGNGTDWKVLIQGIGSINSDITPLILVDNMPVSIESLNMLMVRDIESYNVWKGPDAAIFGARGANGVIGFYTKKGGDFNLPAEGILTFNDFGFRVEREFYAPLYDVKRPDHTKPDRRVTLYWNPLIQTDSSGCATVSFYNHDLETTVAGILQGNSKSGSSGSVRVKYLIKGSE</sequence>
<dbReference type="Pfam" id="PF07715">
    <property type="entry name" value="Plug"/>
    <property type="match status" value="1"/>
</dbReference>
<dbReference type="PROSITE" id="PS52016">
    <property type="entry name" value="TONB_DEPENDENT_REC_3"/>
    <property type="match status" value="1"/>
</dbReference>
<dbReference type="EMBL" id="BHXQ01000005">
    <property type="protein sequence ID" value="GCC52791.1"/>
    <property type="molecule type" value="Genomic_DNA"/>
</dbReference>
<feature type="domain" description="TonB-dependent receptor plug" evidence="2">
    <location>
        <begin position="607"/>
        <end position="703"/>
    </location>
</feature>
<gene>
    <name evidence="3" type="ORF">SanaruYs_30300</name>
</gene>
<accession>A0A401UCY2</accession>
<keyword evidence="1" id="KW-0998">Cell outer membrane</keyword>
<evidence type="ECO:0000313" key="4">
    <source>
        <dbReference type="Proteomes" id="UP000288227"/>
    </source>
</evidence>
<evidence type="ECO:0000313" key="3">
    <source>
        <dbReference type="EMBL" id="GCC52791.1"/>
    </source>
</evidence>
<evidence type="ECO:0000256" key="1">
    <source>
        <dbReference type="PROSITE-ProRule" id="PRU01360"/>
    </source>
</evidence>
<keyword evidence="1" id="KW-0812">Transmembrane</keyword>
<comment type="caution">
    <text evidence="3">The sequence shown here is derived from an EMBL/GenBank/DDBJ whole genome shotgun (WGS) entry which is preliminary data.</text>
</comment>
<protein>
    <recommendedName>
        <fullName evidence="2">TonB-dependent receptor plug domain-containing protein</fullName>
    </recommendedName>
</protein>
<dbReference type="AlphaFoldDB" id="A0A401UCY2"/>
<dbReference type="InterPro" id="IPR039426">
    <property type="entry name" value="TonB-dep_rcpt-like"/>
</dbReference>
<dbReference type="OrthoDB" id="679547at2"/>
<dbReference type="Gene3D" id="2.170.130.10">
    <property type="entry name" value="TonB-dependent receptor, plug domain"/>
    <property type="match status" value="1"/>
</dbReference>
<dbReference type="Proteomes" id="UP000288227">
    <property type="component" value="Unassembled WGS sequence"/>
</dbReference>
<comment type="subcellular location">
    <subcellularLocation>
        <location evidence="1">Cell outer membrane</location>
        <topology evidence="1">Multi-pass membrane protein</topology>
    </subcellularLocation>
</comment>
<keyword evidence="1" id="KW-1134">Transmembrane beta strand</keyword>